<dbReference type="EMBL" id="JBHUME010000002">
    <property type="protein sequence ID" value="MFD2611246.1"/>
    <property type="molecule type" value="Genomic_DNA"/>
</dbReference>
<sequence>MFIAYRFPMRFLLILMLQLSLLAAADLILPLSPAEASAWVQVSDTTRTRLNEMISSAAPADAEKLRTLFGETEILLAQKSELESFNYQLHRDSGQALTALRKEIRAVDAPLITQWEAQVASAKAQAKPLLDAYYASYQQWKQARADKHKDRTAYHKAAMDRMKAPVAQAKQDIRSKQEILKNVRAAAYQKIKHLRAMIAETQGPYKQIGVERAVINSTSKQIPDQTKYLNASAKSKNLSSTLHALRTLNSLLGIMLAKQEAILQQEQAIASIVQRVRQQLAR</sequence>
<organism evidence="1 2">
    <name type="scientific">Paenibacillus gansuensis</name>
    <dbReference type="NCBI Taxonomy" id="306542"/>
    <lineage>
        <taxon>Bacteria</taxon>
        <taxon>Bacillati</taxon>
        <taxon>Bacillota</taxon>
        <taxon>Bacilli</taxon>
        <taxon>Bacillales</taxon>
        <taxon>Paenibacillaceae</taxon>
        <taxon>Paenibacillus</taxon>
    </lineage>
</organism>
<dbReference type="RefSeq" id="WP_377599687.1">
    <property type="nucleotide sequence ID" value="NZ_JBHUME010000002.1"/>
</dbReference>
<evidence type="ECO:0000313" key="2">
    <source>
        <dbReference type="Proteomes" id="UP001597541"/>
    </source>
</evidence>
<comment type="caution">
    <text evidence="1">The sequence shown here is derived from an EMBL/GenBank/DDBJ whole genome shotgun (WGS) entry which is preliminary data.</text>
</comment>
<name>A0ABW5P7F5_9BACL</name>
<protein>
    <submittedName>
        <fullName evidence="1">Uncharacterized protein</fullName>
    </submittedName>
</protein>
<proteinExistence type="predicted"/>
<accession>A0ABW5P7F5</accession>
<gene>
    <name evidence="1" type="ORF">ACFSUF_02290</name>
</gene>
<reference evidence="2" key="1">
    <citation type="journal article" date="2019" name="Int. J. Syst. Evol. Microbiol.">
        <title>The Global Catalogue of Microorganisms (GCM) 10K type strain sequencing project: providing services to taxonomists for standard genome sequencing and annotation.</title>
        <authorList>
            <consortium name="The Broad Institute Genomics Platform"/>
            <consortium name="The Broad Institute Genome Sequencing Center for Infectious Disease"/>
            <person name="Wu L."/>
            <person name="Ma J."/>
        </authorList>
    </citation>
    <scope>NUCLEOTIDE SEQUENCE [LARGE SCALE GENOMIC DNA]</scope>
    <source>
        <strain evidence="2">KCTC 3950</strain>
    </source>
</reference>
<dbReference type="Proteomes" id="UP001597541">
    <property type="component" value="Unassembled WGS sequence"/>
</dbReference>
<keyword evidence="2" id="KW-1185">Reference proteome</keyword>
<evidence type="ECO:0000313" key="1">
    <source>
        <dbReference type="EMBL" id="MFD2611246.1"/>
    </source>
</evidence>